<evidence type="ECO:0000313" key="2">
    <source>
        <dbReference type="Proteomes" id="UP000035740"/>
    </source>
</evidence>
<dbReference type="Gramene" id="KMS94079">
    <property type="protein sequence ID" value="KMS94079"/>
    <property type="gene ID" value="BVRB_025010"/>
</dbReference>
<proteinExistence type="predicted"/>
<evidence type="ECO:0000313" key="1">
    <source>
        <dbReference type="EMBL" id="KMS94079.1"/>
    </source>
</evidence>
<dbReference type="Proteomes" id="UP000035740">
    <property type="component" value="Unassembled WGS sequence"/>
</dbReference>
<dbReference type="OrthoDB" id="10263353at2759"/>
<protein>
    <submittedName>
        <fullName evidence="1">Uncharacterized protein</fullName>
    </submittedName>
</protein>
<name>A0A0J8AZ87_BETVV</name>
<dbReference type="eggNOG" id="KOG2026">
    <property type="taxonomic scope" value="Eukaryota"/>
</dbReference>
<gene>
    <name evidence="1" type="ORF">BVRB_025010</name>
</gene>
<sequence length="63" mass="6988">MKLGGRPAVVSNAPKAIKAVPFLYLSLDLPESPLFKDTDSDREIIPQVPLFVLLQKFDGVTYQ</sequence>
<dbReference type="EMBL" id="KQ096365">
    <property type="protein sequence ID" value="KMS94079.1"/>
    <property type="molecule type" value="Genomic_DNA"/>
</dbReference>
<reference evidence="1 2" key="1">
    <citation type="journal article" date="2014" name="Nature">
        <title>The genome of the recently domesticated crop plant sugar beet (Beta vulgaris).</title>
        <authorList>
            <person name="Dohm J.C."/>
            <person name="Minoche A.E."/>
            <person name="Holtgrawe D."/>
            <person name="Capella-Gutierrez S."/>
            <person name="Zakrzewski F."/>
            <person name="Tafer H."/>
            <person name="Rupp O."/>
            <person name="Sorensen T.R."/>
            <person name="Stracke R."/>
            <person name="Reinhardt R."/>
            <person name="Goesmann A."/>
            <person name="Kraft T."/>
            <person name="Schulz B."/>
            <person name="Stadler P.F."/>
            <person name="Schmidt T."/>
            <person name="Gabaldon T."/>
            <person name="Lehrach H."/>
            <person name="Weisshaar B."/>
            <person name="Himmelbauer H."/>
        </authorList>
    </citation>
    <scope>NUCLEOTIDE SEQUENCE [LARGE SCALE GENOMIC DNA]</scope>
    <source>
        <tissue evidence="1">Taproot</tissue>
    </source>
</reference>
<feature type="non-terminal residue" evidence="1">
    <location>
        <position position="63"/>
    </location>
</feature>
<dbReference type="AlphaFoldDB" id="A0A0J8AZ87"/>
<accession>A0A0J8AZ87</accession>
<dbReference type="Gene3D" id="3.90.70.10">
    <property type="entry name" value="Cysteine proteinases"/>
    <property type="match status" value="1"/>
</dbReference>
<keyword evidence="2" id="KW-1185">Reference proteome</keyword>
<organism evidence="1 2">
    <name type="scientific">Beta vulgaris subsp. vulgaris</name>
    <name type="common">Beet</name>
    <dbReference type="NCBI Taxonomy" id="3555"/>
    <lineage>
        <taxon>Eukaryota</taxon>
        <taxon>Viridiplantae</taxon>
        <taxon>Streptophyta</taxon>
        <taxon>Embryophyta</taxon>
        <taxon>Tracheophyta</taxon>
        <taxon>Spermatophyta</taxon>
        <taxon>Magnoliopsida</taxon>
        <taxon>eudicotyledons</taxon>
        <taxon>Gunneridae</taxon>
        <taxon>Pentapetalae</taxon>
        <taxon>Caryophyllales</taxon>
        <taxon>Chenopodiaceae</taxon>
        <taxon>Betoideae</taxon>
        <taxon>Beta</taxon>
    </lineage>
</organism>